<name>A0A7Z0BTB6_9SPHN</name>
<feature type="region of interest" description="Disordered" evidence="1">
    <location>
        <begin position="17"/>
        <end position="38"/>
    </location>
</feature>
<reference evidence="3 4" key="1">
    <citation type="submission" date="2020-07" db="EMBL/GenBank/DDBJ databases">
        <title>Genomic Encyclopedia of Type Strains, Phase IV (KMG-IV): sequencing the most valuable type-strain genomes for metagenomic binning, comparative biology and taxonomic classification.</title>
        <authorList>
            <person name="Goeker M."/>
        </authorList>
    </citation>
    <scope>NUCLEOTIDE SEQUENCE [LARGE SCALE GENOMIC DNA]</scope>
    <source>
        <strain evidence="3 4">DSM 29043</strain>
    </source>
</reference>
<feature type="signal peptide" evidence="2">
    <location>
        <begin position="1"/>
        <end position="21"/>
    </location>
</feature>
<gene>
    <name evidence="3" type="ORF">FHS75_000223</name>
</gene>
<organism evidence="3 4">
    <name type="scientific">Novosphingobium marinum</name>
    <dbReference type="NCBI Taxonomy" id="1514948"/>
    <lineage>
        <taxon>Bacteria</taxon>
        <taxon>Pseudomonadati</taxon>
        <taxon>Pseudomonadota</taxon>
        <taxon>Alphaproteobacteria</taxon>
        <taxon>Sphingomonadales</taxon>
        <taxon>Sphingomonadaceae</taxon>
        <taxon>Novosphingobium</taxon>
    </lineage>
</organism>
<evidence type="ECO:0000256" key="1">
    <source>
        <dbReference type="SAM" id="MobiDB-lite"/>
    </source>
</evidence>
<accession>A0A7Z0BTB6</accession>
<dbReference type="EMBL" id="JACBZF010000001">
    <property type="protein sequence ID" value="NYH93918.1"/>
    <property type="molecule type" value="Genomic_DNA"/>
</dbReference>
<evidence type="ECO:0000256" key="2">
    <source>
        <dbReference type="SAM" id="SignalP"/>
    </source>
</evidence>
<sequence>MRGFILTATAVAMLATSPAMARDDEDDKERDPITERDPSAVDVAATPVTDLNLRKDEIPQMLIDAQDKPYDLQGLRTCRQIIAEVRELDTMLGDDIDLPQDARRNISATRVAQSVVGSFIPFRGIIREISGANDQKRKVEAAVQAGLARRGFLKGVGQGKGCGYPGRPAPDDVIEQRRKEIAAENNDDDDKKKKKDKDDD</sequence>
<comment type="caution">
    <text evidence="3">The sequence shown here is derived from an EMBL/GenBank/DDBJ whole genome shotgun (WGS) entry which is preliminary data.</text>
</comment>
<feature type="chain" id="PRO_5030889453" evidence="2">
    <location>
        <begin position="22"/>
        <end position="200"/>
    </location>
</feature>
<dbReference type="AlphaFoldDB" id="A0A7Z0BTB6"/>
<evidence type="ECO:0000313" key="4">
    <source>
        <dbReference type="Proteomes" id="UP000522081"/>
    </source>
</evidence>
<feature type="region of interest" description="Disordered" evidence="1">
    <location>
        <begin position="177"/>
        <end position="200"/>
    </location>
</feature>
<keyword evidence="2" id="KW-0732">Signal</keyword>
<dbReference type="Proteomes" id="UP000522081">
    <property type="component" value="Unassembled WGS sequence"/>
</dbReference>
<protein>
    <submittedName>
        <fullName evidence="3">Uncharacterized protein</fullName>
    </submittedName>
</protein>
<dbReference type="RefSeq" id="WP_179405880.1">
    <property type="nucleotide sequence ID" value="NZ_BMGF01000001.1"/>
</dbReference>
<feature type="compositionally biased region" description="Basic and acidic residues" evidence="1">
    <location>
        <begin position="29"/>
        <end position="38"/>
    </location>
</feature>
<evidence type="ECO:0000313" key="3">
    <source>
        <dbReference type="EMBL" id="NYH93918.1"/>
    </source>
</evidence>
<keyword evidence="4" id="KW-1185">Reference proteome</keyword>
<proteinExistence type="predicted"/>